<sequence>MSFGVVQSAITSMKNNRKLLSKRKESKVLDGNYANVGLKDFPKATPEALQNLKEKLQREQKQRTVFNTVLFASIVVLVMLFGFYFMS</sequence>
<evidence type="ECO:0008006" key="4">
    <source>
        <dbReference type="Google" id="ProtNLM"/>
    </source>
</evidence>
<feature type="transmembrane region" description="Helical" evidence="1">
    <location>
        <begin position="65"/>
        <end position="86"/>
    </location>
</feature>
<reference evidence="3" key="1">
    <citation type="journal article" date="2019" name="Int. J. Syst. Evol. Microbiol.">
        <title>The Global Catalogue of Microorganisms (GCM) 10K type strain sequencing project: providing services to taxonomists for standard genome sequencing and annotation.</title>
        <authorList>
            <consortium name="The Broad Institute Genomics Platform"/>
            <consortium name="The Broad Institute Genome Sequencing Center for Infectious Disease"/>
            <person name="Wu L."/>
            <person name="Ma J."/>
        </authorList>
    </citation>
    <scope>NUCLEOTIDE SEQUENCE [LARGE SCALE GENOMIC DNA]</scope>
    <source>
        <strain evidence="3">JCM 17111</strain>
    </source>
</reference>
<accession>A0ABP6Y7M6</accession>
<dbReference type="EMBL" id="BAABCY010000078">
    <property type="protein sequence ID" value="GAA3578790.1"/>
    <property type="molecule type" value="Genomic_DNA"/>
</dbReference>
<gene>
    <name evidence="2" type="ORF">GCM10022395_29370</name>
</gene>
<dbReference type="Proteomes" id="UP001500954">
    <property type="component" value="Unassembled WGS sequence"/>
</dbReference>
<proteinExistence type="predicted"/>
<evidence type="ECO:0000313" key="3">
    <source>
        <dbReference type="Proteomes" id="UP001500954"/>
    </source>
</evidence>
<name>A0ABP6Y7M6_9FLAO</name>
<comment type="caution">
    <text evidence="2">The sequence shown here is derived from an EMBL/GenBank/DDBJ whole genome shotgun (WGS) entry which is preliminary data.</text>
</comment>
<keyword evidence="3" id="KW-1185">Reference proteome</keyword>
<organism evidence="2 3">
    <name type="scientific">Snuella lapsa</name>
    <dbReference type="NCBI Taxonomy" id="870481"/>
    <lineage>
        <taxon>Bacteria</taxon>
        <taxon>Pseudomonadati</taxon>
        <taxon>Bacteroidota</taxon>
        <taxon>Flavobacteriia</taxon>
        <taxon>Flavobacteriales</taxon>
        <taxon>Flavobacteriaceae</taxon>
        <taxon>Snuella</taxon>
    </lineage>
</organism>
<keyword evidence="1" id="KW-0472">Membrane</keyword>
<evidence type="ECO:0000313" key="2">
    <source>
        <dbReference type="EMBL" id="GAA3578790.1"/>
    </source>
</evidence>
<keyword evidence="1" id="KW-1133">Transmembrane helix</keyword>
<keyword evidence="1" id="KW-0812">Transmembrane</keyword>
<protein>
    <recommendedName>
        <fullName evidence="4">Coiled-coil domain-containing protein 167</fullName>
    </recommendedName>
</protein>
<dbReference type="RefSeq" id="WP_345007084.1">
    <property type="nucleotide sequence ID" value="NZ_BAABCY010000078.1"/>
</dbReference>
<evidence type="ECO:0000256" key="1">
    <source>
        <dbReference type="SAM" id="Phobius"/>
    </source>
</evidence>